<dbReference type="InterPro" id="IPR045619">
    <property type="entry name" value="DUF6443"/>
</dbReference>
<dbReference type="PANTHER" id="PTHR32305">
    <property type="match status" value="1"/>
</dbReference>
<dbReference type="PANTHER" id="PTHR32305:SF15">
    <property type="entry name" value="PROTEIN RHSA-RELATED"/>
    <property type="match status" value="1"/>
</dbReference>
<proteinExistence type="predicted"/>
<sequence>MKSILKIFIIICAPLAVLGQSKNISKVEVPLVPVTDPAVVGTLPSESVSRNIQYTDALGRPIQQLSLGATPAGNDIISSGSINDLGRQEKGYLPYVGNTGDGDYQTNWLTDLNNFYNGQNTIPAENKPFSKVVYEASTRGKVEKAFGVGSYYINNNKYSTTKTGTSGKVEIKKWVINGSELTADTFFDEGELFYQEVITNEGKRVRTYTDLDGKLILKGIYEGEEQRTYQVSECLRDFETGKCLTPPITETITVETWKETRYVYDQYNNLKFILTPLLTNQDAISASDLNTYAFQFKHDTEGRITESKKPGAGWEYIIYDQWGRPVLQQDARLRQDGLWSFVKYDQFDRVVLSGVFNTGLSRSELRTEALAHTVAYEIKSANSIGYSLNRTYPTSISESDLLSITHYDDYNFLLNASWDTDGHIFSFASPSGFNETTTSLTLNDYATGNKVRILDTDTWLNSVSYFNVDGELVQVVAENHLSGVDRISFQYDFKGQLIKSLLNHSSNTDAVSILEEFEYDHSGRLLNTYHTIDNGARTLLANYAYNELGQVIENNLHGLSSNEYLQSIDYSYDIEGRLRTINNAQLSVSPVNNDANDLFGMELVFGDEALNVEGTAIDLNYDGQITAMKWNTDFPDDGKKQQIYGYKYDDENQLTNAYYASGSSYTSEAGLFSVKNVVYDRNGNIESLKRYGKLNGSKELLDDLTLTYSGNKLVKVEDAGSEQGFNNGTTGIDDYGYDNAGNMKYDLNRSITNIQYNILNLPTSITHDNKRIDYIFDATGNKISTKYLNGGDLEKSIDQVGGIQYVDGKIVSIGTDYGTAIKIDDNFYYEYQLSDHLGNNRVSFGMLPETFVYQATMEDAYSSTEVSHFDNIVSTKSFVPDFNRTVPSKDVTNPSNVATLNGGNNAVGPAKVLEVNAGDKISMKVFASYINSTEGNTALISDLAGAVTSSMNMLADAELLGSISSLNSAIPGFSAGVDTHENVPKAYLNYIYLDENFANPQFGYHEVTDKAKNSFMELSIDIESPGKGFIFIYVANESTVPSADVYFDDLTIVHQSVNSAMQITHAADYYPFGMPSNLYKNQVLTDVMYLYQSKKLEEEINLYDFHARLYDPGTGRFLAVDPAGQFASPYNGMGNNPILGIDPDGRVWHIVIGAAVGGTINLLTNLDNIDSFGEGFAAFGVGAAVGGATAACGTCGGAVAIALGGGALIGATNNVIAQTGDGVGLDGVNWGDVGMSAAVGGISGVASYGAGTWASNNLASPLINSWNVQSPVFSAFINGTISGGVGGYAGGFTAGYALTGDLSAANKYGFSGLKTGASLGGGIASASAYYSATKQGISPWTGKAMPTKFQADNTNYLRKFASSKGWERGPNKNVETYGVYGEDGNFSWRIKIKQQGSFRVGLKSGSNVPRASVRLAEGLYFDPFINQTVPASQGNHIPLQQSYPKVQPAPVKINWWWR</sequence>
<dbReference type="Proteomes" id="UP000662783">
    <property type="component" value="Chromosome"/>
</dbReference>
<reference evidence="2" key="1">
    <citation type="submission" date="2021-02" db="EMBL/GenBank/DDBJ databases">
        <title>Fulvivirga sp. S481 isolated from sea water.</title>
        <authorList>
            <person name="Bae S.S."/>
            <person name="Baek K."/>
        </authorList>
    </citation>
    <scope>NUCLEOTIDE SEQUENCE</scope>
    <source>
        <strain evidence="2">S481</strain>
    </source>
</reference>
<keyword evidence="3" id="KW-1185">Reference proteome</keyword>
<evidence type="ECO:0000313" key="2">
    <source>
        <dbReference type="EMBL" id="QSE99204.1"/>
    </source>
</evidence>
<dbReference type="RefSeq" id="WP_205723715.1">
    <property type="nucleotide sequence ID" value="NZ_CP070608.1"/>
</dbReference>
<evidence type="ECO:0000313" key="3">
    <source>
        <dbReference type="Proteomes" id="UP000662783"/>
    </source>
</evidence>
<dbReference type="NCBIfam" id="TIGR03696">
    <property type="entry name" value="Rhs_assc_core"/>
    <property type="match status" value="1"/>
</dbReference>
<dbReference type="EMBL" id="CP070608">
    <property type="protein sequence ID" value="QSE99204.1"/>
    <property type="molecule type" value="Genomic_DNA"/>
</dbReference>
<accession>A0A975A282</accession>
<feature type="domain" description="DUF6443" evidence="1">
    <location>
        <begin position="32"/>
        <end position="162"/>
    </location>
</feature>
<evidence type="ECO:0000259" key="1">
    <source>
        <dbReference type="Pfam" id="PF20041"/>
    </source>
</evidence>
<protein>
    <submittedName>
        <fullName evidence="2">RHS repeat-associated core domain-containing protein</fullName>
    </submittedName>
</protein>
<dbReference type="InterPro" id="IPR022385">
    <property type="entry name" value="Rhs_assc_core"/>
</dbReference>
<dbReference type="Pfam" id="PF20041">
    <property type="entry name" value="DUF6443"/>
    <property type="match status" value="1"/>
</dbReference>
<organism evidence="2 3">
    <name type="scientific">Fulvivirga lutea</name>
    <dbReference type="NCBI Taxonomy" id="2810512"/>
    <lineage>
        <taxon>Bacteria</taxon>
        <taxon>Pseudomonadati</taxon>
        <taxon>Bacteroidota</taxon>
        <taxon>Cytophagia</taxon>
        <taxon>Cytophagales</taxon>
        <taxon>Fulvivirgaceae</taxon>
        <taxon>Fulvivirga</taxon>
    </lineage>
</organism>
<dbReference type="KEGG" id="fuv:JR347_08980"/>
<gene>
    <name evidence="2" type="ORF">JR347_08980</name>
</gene>
<dbReference type="InterPro" id="IPR050708">
    <property type="entry name" value="T6SS_VgrG/RHS"/>
</dbReference>
<dbReference type="Gene3D" id="2.180.10.10">
    <property type="entry name" value="RHS repeat-associated core"/>
    <property type="match status" value="2"/>
</dbReference>
<name>A0A975A282_9BACT</name>